<evidence type="ECO:0000256" key="5">
    <source>
        <dbReference type="SAM" id="MobiDB-lite"/>
    </source>
</evidence>
<keyword evidence="8" id="KW-1185">Reference proteome</keyword>
<proteinExistence type="predicted"/>
<dbReference type="FunCoup" id="A0A1V9Y3Q9">
    <property type="interactions" value="1555"/>
</dbReference>
<dbReference type="SUPFAM" id="SSF46565">
    <property type="entry name" value="Chaperone J-domain"/>
    <property type="match status" value="1"/>
</dbReference>
<evidence type="ECO:0000256" key="4">
    <source>
        <dbReference type="ARBA" id="ARBA00023136"/>
    </source>
</evidence>
<dbReference type="PANTHER" id="PTHR43908:SF3">
    <property type="entry name" value="AT29763P-RELATED"/>
    <property type="match status" value="1"/>
</dbReference>
<feature type="compositionally biased region" description="Polar residues" evidence="5">
    <location>
        <begin position="55"/>
        <end position="72"/>
    </location>
</feature>
<dbReference type="Proteomes" id="UP000192247">
    <property type="component" value="Unassembled WGS sequence"/>
</dbReference>
<keyword evidence="4" id="KW-0472">Membrane</keyword>
<accession>A0A1V9Y3Q9</accession>
<evidence type="ECO:0000256" key="2">
    <source>
        <dbReference type="ARBA" id="ARBA00022692"/>
    </source>
</evidence>
<dbReference type="InterPro" id="IPR001623">
    <property type="entry name" value="DnaJ_domain"/>
</dbReference>
<dbReference type="SMART" id="SM00271">
    <property type="entry name" value="DnaJ"/>
    <property type="match status" value="1"/>
</dbReference>
<dbReference type="InterPro" id="IPR051100">
    <property type="entry name" value="DnaJ_subfamily_B/C"/>
</dbReference>
<dbReference type="OrthoDB" id="442087at2759"/>
<keyword evidence="2" id="KW-0812">Transmembrane</keyword>
<evidence type="ECO:0000256" key="3">
    <source>
        <dbReference type="ARBA" id="ARBA00022989"/>
    </source>
</evidence>
<dbReference type="GO" id="GO:0030544">
    <property type="term" value="F:Hsp70 protein binding"/>
    <property type="evidence" value="ECO:0007669"/>
    <property type="project" value="TreeGrafter"/>
</dbReference>
<dbReference type="EMBL" id="MNPL01000061">
    <property type="protein sequence ID" value="OQR80379.1"/>
    <property type="molecule type" value="Genomic_DNA"/>
</dbReference>
<protein>
    <submittedName>
        <fullName evidence="7">DnaJsubfamily B member 14-like</fullName>
    </submittedName>
</protein>
<dbReference type="Gene3D" id="1.10.287.110">
    <property type="entry name" value="DnaJ domain"/>
    <property type="match status" value="1"/>
</dbReference>
<dbReference type="InterPro" id="IPR015399">
    <property type="entry name" value="DUF1977_DnaJ-like"/>
</dbReference>
<evidence type="ECO:0000256" key="1">
    <source>
        <dbReference type="ARBA" id="ARBA00004167"/>
    </source>
</evidence>
<reference evidence="7 8" key="1">
    <citation type="journal article" date="2017" name="Gigascience">
        <title>Draft genome of the honey bee ectoparasitic mite, Tropilaelaps mercedesae, is shaped by the parasitic life history.</title>
        <authorList>
            <person name="Dong X."/>
            <person name="Armstrong S.D."/>
            <person name="Xia D."/>
            <person name="Makepeace B.L."/>
            <person name="Darby A.C."/>
            <person name="Kadowaki T."/>
        </authorList>
    </citation>
    <scope>NUCLEOTIDE SEQUENCE [LARGE SCALE GENOMIC DNA]</scope>
    <source>
        <strain evidence="7">Wuxi-XJTLU</strain>
    </source>
</reference>
<dbReference type="PROSITE" id="PS50076">
    <property type="entry name" value="DNAJ_2"/>
    <property type="match status" value="1"/>
</dbReference>
<dbReference type="AlphaFoldDB" id="A0A1V9Y3Q9"/>
<feature type="domain" description="J" evidence="6">
    <location>
        <begin position="119"/>
        <end position="184"/>
    </location>
</feature>
<dbReference type="Pfam" id="PF00226">
    <property type="entry name" value="DnaJ"/>
    <property type="match status" value="1"/>
</dbReference>
<evidence type="ECO:0000313" key="7">
    <source>
        <dbReference type="EMBL" id="OQR80379.1"/>
    </source>
</evidence>
<dbReference type="GO" id="GO:0005789">
    <property type="term" value="C:endoplasmic reticulum membrane"/>
    <property type="evidence" value="ECO:0007669"/>
    <property type="project" value="TreeGrafter"/>
</dbReference>
<sequence>MESNREDALQAIRIAKKALQDGNVEKAKRLLQKSIRLCPTSHAKELLDVLEKGENQQNAANDETSNSPTTRPHNGAGKSSHKNGGKGVEGTASRGVSPARVECTPEQAEAVKRITKSKNYYEVLEIEKENFSESELKKKYRKLALLVHPDKNCAPGAAEAFKKVGNAYGVLSDNKKKLEYDVNLDRPIDSNPGGSYGDYGSTHFETSADITPEELFNVFFGNAFGGGSFAFEGVNRRRRQAYHHRQNVHHHQQQQGSEAGQTSVILQMLPILVLVGMSLLSSFLAQDPPYSLIQSSKYPHDRVTAKFKVPYFVQDGFSRDFNRHSILRLEEQIEAEFIMNLRHNCFRERQNRDTMLWQARQTGDGARAARAKEIGLPSCDRLSELHVRA</sequence>
<dbReference type="STRING" id="418985.A0A1V9Y3Q9"/>
<dbReference type="GO" id="GO:0071218">
    <property type="term" value="P:cellular response to misfolded protein"/>
    <property type="evidence" value="ECO:0007669"/>
    <property type="project" value="TreeGrafter"/>
</dbReference>
<dbReference type="PRINTS" id="PR00625">
    <property type="entry name" value="JDOMAIN"/>
</dbReference>
<gene>
    <name evidence="7" type="ORF">BIW11_05096</name>
</gene>
<organism evidence="7 8">
    <name type="scientific">Tropilaelaps mercedesae</name>
    <dbReference type="NCBI Taxonomy" id="418985"/>
    <lineage>
        <taxon>Eukaryota</taxon>
        <taxon>Metazoa</taxon>
        <taxon>Ecdysozoa</taxon>
        <taxon>Arthropoda</taxon>
        <taxon>Chelicerata</taxon>
        <taxon>Arachnida</taxon>
        <taxon>Acari</taxon>
        <taxon>Parasitiformes</taxon>
        <taxon>Mesostigmata</taxon>
        <taxon>Gamasina</taxon>
        <taxon>Dermanyssoidea</taxon>
        <taxon>Laelapidae</taxon>
        <taxon>Tropilaelaps</taxon>
    </lineage>
</organism>
<dbReference type="InParanoid" id="A0A1V9Y3Q9"/>
<evidence type="ECO:0000259" key="6">
    <source>
        <dbReference type="PROSITE" id="PS50076"/>
    </source>
</evidence>
<dbReference type="CDD" id="cd06257">
    <property type="entry name" value="DnaJ"/>
    <property type="match status" value="1"/>
</dbReference>
<evidence type="ECO:0000313" key="8">
    <source>
        <dbReference type="Proteomes" id="UP000192247"/>
    </source>
</evidence>
<comment type="caution">
    <text evidence="7">The sequence shown here is derived from an EMBL/GenBank/DDBJ whole genome shotgun (WGS) entry which is preliminary data.</text>
</comment>
<dbReference type="PANTHER" id="PTHR43908">
    <property type="entry name" value="AT29763P-RELATED"/>
    <property type="match status" value="1"/>
</dbReference>
<feature type="region of interest" description="Disordered" evidence="5">
    <location>
        <begin position="48"/>
        <end position="104"/>
    </location>
</feature>
<dbReference type="InterPro" id="IPR036869">
    <property type="entry name" value="J_dom_sf"/>
</dbReference>
<comment type="subcellular location">
    <subcellularLocation>
        <location evidence="1">Membrane</location>
        <topology evidence="1">Single-pass membrane protein</topology>
    </subcellularLocation>
</comment>
<dbReference type="Pfam" id="PF09320">
    <property type="entry name" value="DUF1977"/>
    <property type="match status" value="1"/>
</dbReference>
<name>A0A1V9Y3Q9_9ACAR</name>
<keyword evidence="3" id="KW-1133">Transmembrane helix</keyword>